<name>A0A9D2HDC2_9BACT</name>
<dbReference type="InterPro" id="IPR036615">
    <property type="entry name" value="Mur_ligase_C_dom_sf"/>
</dbReference>
<dbReference type="GO" id="GO:0005737">
    <property type="term" value="C:cytoplasm"/>
    <property type="evidence" value="ECO:0007669"/>
    <property type="project" value="UniProtKB-SubCell"/>
</dbReference>
<reference evidence="6" key="1">
    <citation type="journal article" date="2021" name="PeerJ">
        <title>Extensive microbial diversity within the chicken gut microbiome revealed by metagenomics and culture.</title>
        <authorList>
            <person name="Gilroy R."/>
            <person name="Ravi A."/>
            <person name="Getino M."/>
            <person name="Pursley I."/>
            <person name="Horton D.L."/>
            <person name="Alikhan N.F."/>
            <person name="Baker D."/>
            <person name="Gharbi K."/>
            <person name="Hall N."/>
            <person name="Watson M."/>
            <person name="Adriaenssens E.M."/>
            <person name="Foster-Nyarko E."/>
            <person name="Jarju S."/>
            <person name="Secka A."/>
            <person name="Antonio M."/>
            <person name="Oren A."/>
            <person name="Chaudhuri R.R."/>
            <person name="La Ragione R."/>
            <person name="Hildebrand F."/>
            <person name="Pallen M.J."/>
        </authorList>
    </citation>
    <scope>NUCLEOTIDE SEQUENCE</scope>
    <source>
        <strain evidence="6">CHK186-16707</strain>
    </source>
</reference>
<feature type="binding site" evidence="2">
    <location>
        <position position="188"/>
    </location>
    <ligand>
        <name>UDP-N-acetyl-alpha-D-muramoyl-L-alanyl-D-glutamate</name>
        <dbReference type="ChEBI" id="CHEBI:83900"/>
    </ligand>
</feature>
<keyword evidence="2" id="KW-0067">ATP-binding</keyword>
<evidence type="ECO:0000256" key="3">
    <source>
        <dbReference type="RuleBase" id="RU004135"/>
    </source>
</evidence>
<feature type="binding site" evidence="2">
    <location>
        <begin position="111"/>
        <end position="117"/>
    </location>
    <ligand>
        <name>ATP</name>
        <dbReference type="ChEBI" id="CHEBI:30616"/>
    </ligand>
</feature>
<feature type="binding site" evidence="2">
    <location>
        <begin position="419"/>
        <end position="422"/>
    </location>
    <ligand>
        <name>meso-2,6-diaminopimelate</name>
        <dbReference type="ChEBI" id="CHEBI:57791"/>
    </ligand>
</feature>
<dbReference type="GO" id="GO:0008360">
    <property type="term" value="P:regulation of cell shape"/>
    <property type="evidence" value="ECO:0007669"/>
    <property type="project" value="UniProtKB-KW"/>
</dbReference>
<dbReference type="AlphaFoldDB" id="A0A9D2HDC2"/>
<dbReference type="GO" id="GO:0008765">
    <property type="term" value="F:UDP-N-acetylmuramoylalanyl-D-glutamate-2,6-diaminopimelate ligase activity"/>
    <property type="evidence" value="ECO:0007669"/>
    <property type="project" value="UniProtKB-UniRule"/>
</dbReference>
<comment type="pathway">
    <text evidence="2 3">Cell wall biogenesis; peptidoglycan biosynthesis.</text>
</comment>
<organism evidence="6 7">
    <name type="scientific">Candidatus Mailhella merdigallinarum</name>
    <dbReference type="NCBI Taxonomy" id="2838658"/>
    <lineage>
        <taxon>Bacteria</taxon>
        <taxon>Pseudomonadati</taxon>
        <taxon>Thermodesulfobacteriota</taxon>
        <taxon>Desulfovibrionia</taxon>
        <taxon>Desulfovibrionales</taxon>
        <taxon>Desulfovibrionaceae</taxon>
        <taxon>Mailhella</taxon>
    </lineage>
</organism>
<keyword evidence="2" id="KW-0963">Cytoplasm</keyword>
<comment type="function">
    <text evidence="2">Catalyzes the addition of meso-diaminopimelic acid to the nucleotide precursor UDP-N-acetylmuramoyl-L-alanyl-D-glutamate (UMAG) in the biosynthesis of bacterial cell-wall peptidoglycan.</text>
</comment>
<evidence type="ECO:0000256" key="1">
    <source>
        <dbReference type="ARBA" id="ARBA00005898"/>
    </source>
</evidence>
<feature type="binding site" evidence="2">
    <location>
        <position position="180"/>
    </location>
    <ligand>
        <name>UDP-N-acetyl-alpha-D-muramoyl-L-alanyl-D-glutamate</name>
        <dbReference type="ChEBI" id="CHEBI:83900"/>
    </ligand>
</feature>
<comment type="cofactor">
    <cofactor evidence="2">
        <name>Mg(2+)</name>
        <dbReference type="ChEBI" id="CHEBI:18420"/>
    </cofactor>
</comment>
<dbReference type="GO" id="GO:0005524">
    <property type="term" value="F:ATP binding"/>
    <property type="evidence" value="ECO:0007669"/>
    <property type="project" value="UniProtKB-UniRule"/>
</dbReference>
<feature type="short sequence motif" description="Meso-diaminopimelate recognition motif" evidence="2">
    <location>
        <begin position="419"/>
        <end position="422"/>
    </location>
</feature>
<dbReference type="PANTHER" id="PTHR23135">
    <property type="entry name" value="MUR LIGASE FAMILY MEMBER"/>
    <property type="match status" value="1"/>
</dbReference>
<dbReference type="SUPFAM" id="SSF53623">
    <property type="entry name" value="MurD-like peptide ligases, catalytic domain"/>
    <property type="match status" value="1"/>
</dbReference>
<dbReference type="Gene3D" id="3.40.1190.10">
    <property type="entry name" value="Mur-like, catalytic domain"/>
    <property type="match status" value="1"/>
</dbReference>
<accession>A0A9D2HDC2</accession>
<dbReference type="Pfam" id="PF08245">
    <property type="entry name" value="Mur_ligase_M"/>
    <property type="match status" value="1"/>
</dbReference>
<feature type="modified residue" description="N6-carboxylysine" evidence="2">
    <location>
        <position position="220"/>
    </location>
</feature>
<dbReference type="InterPro" id="IPR004101">
    <property type="entry name" value="Mur_ligase_C"/>
</dbReference>
<dbReference type="GO" id="GO:0071555">
    <property type="term" value="P:cell wall organization"/>
    <property type="evidence" value="ECO:0007669"/>
    <property type="project" value="UniProtKB-KW"/>
</dbReference>
<feature type="binding site" evidence="2">
    <location>
        <position position="470"/>
    </location>
    <ligand>
        <name>meso-2,6-diaminopimelate</name>
        <dbReference type="ChEBI" id="CHEBI:57791"/>
    </ligand>
</feature>
<keyword evidence="2 3" id="KW-0132">Cell division</keyword>
<dbReference type="PANTHER" id="PTHR23135:SF4">
    <property type="entry name" value="UDP-N-ACETYLMURAMOYL-L-ALANYL-D-GLUTAMATE--2,6-DIAMINOPIMELATE LIGASE MURE HOMOLOG, CHLOROPLASTIC"/>
    <property type="match status" value="1"/>
</dbReference>
<feature type="binding site" evidence="2">
    <location>
        <position position="395"/>
    </location>
    <ligand>
        <name>meso-2,6-diaminopimelate</name>
        <dbReference type="ChEBI" id="CHEBI:57791"/>
    </ligand>
</feature>
<keyword evidence="2" id="KW-0460">Magnesium</keyword>
<feature type="domain" description="Mur ligase C-terminal" evidence="4">
    <location>
        <begin position="355"/>
        <end position="472"/>
    </location>
</feature>
<proteinExistence type="inferred from homology"/>
<dbReference type="GO" id="GO:0000287">
    <property type="term" value="F:magnesium ion binding"/>
    <property type="evidence" value="ECO:0007669"/>
    <property type="project" value="UniProtKB-UniRule"/>
</dbReference>
<feature type="binding site" evidence="2">
    <location>
        <position position="186"/>
    </location>
    <ligand>
        <name>UDP-N-acetyl-alpha-D-muramoyl-L-alanyl-D-glutamate</name>
        <dbReference type="ChEBI" id="CHEBI:83900"/>
    </ligand>
</feature>
<feature type="binding site" evidence="2">
    <location>
        <begin position="153"/>
        <end position="154"/>
    </location>
    <ligand>
        <name>UDP-N-acetyl-alpha-D-muramoyl-L-alanyl-D-glutamate</name>
        <dbReference type="ChEBI" id="CHEBI:83900"/>
    </ligand>
</feature>
<evidence type="ECO:0000256" key="2">
    <source>
        <dbReference type="HAMAP-Rule" id="MF_00208"/>
    </source>
</evidence>
<comment type="caution">
    <text evidence="6">The sequence shown here is derived from an EMBL/GenBank/DDBJ whole genome shotgun (WGS) entry which is preliminary data.</text>
</comment>
<keyword evidence="2 6" id="KW-0436">Ligase</keyword>
<dbReference type="EC" id="6.3.2.13" evidence="2"/>
<feature type="binding site" evidence="2">
    <location>
        <position position="474"/>
    </location>
    <ligand>
        <name>meso-2,6-diaminopimelate</name>
        <dbReference type="ChEBI" id="CHEBI:57791"/>
    </ligand>
</feature>
<gene>
    <name evidence="2" type="primary">murE</name>
    <name evidence="6" type="ORF">H9962_00700</name>
</gene>
<comment type="catalytic activity">
    <reaction evidence="2">
        <text>UDP-N-acetyl-alpha-D-muramoyl-L-alanyl-D-glutamate + meso-2,6-diaminopimelate + ATP = UDP-N-acetyl-alpha-D-muramoyl-L-alanyl-gamma-D-glutamyl-meso-2,6-diaminopimelate + ADP + phosphate + H(+)</text>
        <dbReference type="Rhea" id="RHEA:23676"/>
        <dbReference type="ChEBI" id="CHEBI:15378"/>
        <dbReference type="ChEBI" id="CHEBI:30616"/>
        <dbReference type="ChEBI" id="CHEBI:43474"/>
        <dbReference type="ChEBI" id="CHEBI:57791"/>
        <dbReference type="ChEBI" id="CHEBI:83900"/>
        <dbReference type="ChEBI" id="CHEBI:83905"/>
        <dbReference type="ChEBI" id="CHEBI:456216"/>
        <dbReference type="EC" id="6.3.2.13"/>
    </reaction>
</comment>
<feature type="domain" description="Mur ligase central" evidence="5">
    <location>
        <begin position="109"/>
        <end position="316"/>
    </location>
</feature>
<dbReference type="NCBIfam" id="NF001126">
    <property type="entry name" value="PRK00139.1-4"/>
    <property type="match status" value="1"/>
</dbReference>
<dbReference type="GO" id="GO:0009252">
    <property type="term" value="P:peptidoglycan biosynthetic process"/>
    <property type="evidence" value="ECO:0007669"/>
    <property type="project" value="UniProtKB-UniRule"/>
</dbReference>
<dbReference type="NCBIfam" id="TIGR01085">
    <property type="entry name" value="murE"/>
    <property type="match status" value="1"/>
</dbReference>
<dbReference type="InterPro" id="IPR013221">
    <property type="entry name" value="Mur_ligase_cen"/>
</dbReference>
<keyword evidence="2 3" id="KW-0131">Cell cycle</keyword>
<comment type="subcellular location">
    <subcellularLocation>
        <location evidence="2 3">Cytoplasm</location>
    </subcellularLocation>
</comment>
<dbReference type="GO" id="GO:0051301">
    <property type="term" value="P:cell division"/>
    <property type="evidence" value="ECO:0007669"/>
    <property type="project" value="UniProtKB-KW"/>
</dbReference>
<dbReference type="InterPro" id="IPR035911">
    <property type="entry name" value="MurE/MurF_N"/>
</dbReference>
<comment type="PTM">
    <text evidence="2">Carboxylation is probably crucial for Mg(2+) binding and, consequently, for the gamma-phosphate positioning of ATP.</text>
</comment>
<keyword evidence="2 3" id="KW-0573">Peptidoglycan synthesis</keyword>
<dbReference type="Gene3D" id="3.90.190.20">
    <property type="entry name" value="Mur ligase, C-terminal domain"/>
    <property type="match status" value="1"/>
</dbReference>
<reference evidence="6" key="2">
    <citation type="submission" date="2021-04" db="EMBL/GenBank/DDBJ databases">
        <authorList>
            <person name="Gilroy R."/>
        </authorList>
    </citation>
    <scope>NUCLEOTIDE SEQUENCE</scope>
    <source>
        <strain evidence="6">CHK186-16707</strain>
    </source>
</reference>
<evidence type="ECO:0000259" key="5">
    <source>
        <dbReference type="Pfam" id="PF08245"/>
    </source>
</evidence>
<comment type="caution">
    <text evidence="2">Lacks conserved residue(s) required for the propagation of feature annotation.</text>
</comment>
<sequence>MAIYTLAQLCDELTRTGGRIRTDSRDVRPGDIFVVLPGAAPDQPDRSAEHAADALTRGAKTMVLTPSLAADLSEVTADLVVVDDTRLALGDMAAALHHTASLPFPLIGVTGTNGKTTCAYLLEHLYRSTGRAVGVMGTVSYRWPGHDEPAPLTTPGCLAIHENLAAMRAAGVAAAVMEVSSHALDQRRVAGLSFAGALFTNLTQDHLDYHGDMERYFEAKRRLFLDTPERDKAVAINADDAYGRRLLNDMPGAAGYGLTERRADRPFLAGELLADTPDGLRLRLAWRNGSERVTWELTSPLVGRHNAANLMAVMTLALQSGFTPGDFVCFHDFYGVSGRLERIPAPSGDSGARGAGVGIFVDYAHTPDALVRAQEALRDAGFARVITVFGCGGDRDRTKRPLMGKAVADASDVAVVTSDNPRTENPEAIIDDIMPGLADAAEVHRESDRRKALALALELARPGDALLVAGKGHEPYQIIGTVKHPFSDQGILKELLSCE</sequence>
<evidence type="ECO:0000259" key="4">
    <source>
        <dbReference type="Pfam" id="PF02875"/>
    </source>
</evidence>
<dbReference type="SUPFAM" id="SSF53244">
    <property type="entry name" value="MurD-like peptide ligases, peptide-binding domain"/>
    <property type="match status" value="1"/>
</dbReference>
<dbReference type="Gene3D" id="3.40.1390.10">
    <property type="entry name" value="MurE/MurF, N-terminal domain"/>
    <property type="match status" value="1"/>
</dbReference>
<dbReference type="HAMAP" id="MF_00208">
    <property type="entry name" value="MurE"/>
    <property type="match status" value="1"/>
</dbReference>
<dbReference type="InterPro" id="IPR036565">
    <property type="entry name" value="Mur-like_cat_sf"/>
</dbReference>
<dbReference type="Proteomes" id="UP000824225">
    <property type="component" value="Unassembled WGS sequence"/>
</dbReference>
<dbReference type="InterPro" id="IPR005761">
    <property type="entry name" value="UDP-N-AcMur-Glu-dNH2Pim_ligase"/>
</dbReference>
<keyword evidence="2" id="KW-0547">Nucleotide-binding</keyword>
<keyword evidence="2 3" id="KW-0133">Cell shape</keyword>
<keyword evidence="2 3" id="KW-0961">Cell wall biogenesis/degradation</keyword>
<evidence type="ECO:0000313" key="6">
    <source>
        <dbReference type="EMBL" id="HJA07700.1"/>
    </source>
</evidence>
<feature type="binding site" evidence="2">
    <location>
        <position position="24"/>
    </location>
    <ligand>
        <name>UDP-N-acetyl-alpha-D-muramoyl-L-alanyl-D-glutamate</name>
        <dbReference type="ChEBI" id="CHEBI:83900"/>
    </ligand>
</feature>
<protein>
    <recommendedName>
        <fullName evidence="2">UDP-N-acetylmuramoyl-L-alanyl-D-glutamate--2,6-diaminopimelate ligase</fullName>
        <ecNumber evidence="2">6.3.2.13</ecNumber>
    </recommendedName>
    <alternativeName>
        <fullName evidence="2">Meso-A2pm-adding enzyme</fullName>
    </alternativeName>
    <alternativeName>
        <fullName evidence="2">Meso-diaminopimelate-adding enzyme</fullName>
    </alternativeName>
    <alternativeName>
        <fullName evidence="2">UDP-MurNAc-L-Ala-D-Glu:meso-diaminopimelate ligase</fullName>
    </alternativeName>
    <alternativeName>
        <fullName evidence="2">UDP-MurNAc-tripeptide synthetase</fullName>
    </alternativeName>
    <alternativeName>
        <fullName evidence="2">UDP-N-acetylmuramyl-tripeptide synthetase</fullName>
    </alternativeName>
</protein>
<dbReference type="SUPFAM" id="SSF63418">
    <property type="entry name" value="MurE/MurF N-terminal domain"/>
    <property type="match status" value="1"/>
</dbReference>
<evidence type="ECO:0000313" key="7">
    <source>
        <dbReference type="Proteomes" id="UP000824225"/>
    </source>
</evidence>
<dbReference type="Pfam" id="PF02875">
    <property type="entry name" value="Mur_ligase_C"/>
    <property type="match status" value="1"/>
</dbReference>
<comment type="similarity">
    <text evidence="1 2">Belongs to the MurCDEF family. MurE subfamily.</text>
</comment>
<dbReference type="EMBL" id="DXAN01000002">
    <property type="protein sequence ID" value="HJA07700.1"/>
    <property type="molecule type" value="Genomic_DNA"/>
</dbReference>